<evidence type="ECO:0000256" key="9">
    <source>
        <dbReference type="HAMAP-Rule" id="MF_00148"/>
    </source>
</evidence>
<evidence type="ECO:0000256" key="4">
    <source>
        <dbReference type="ARBA" id="ARBA00012030"/>
    </source>
</evidence>
<dbReference type="NCBIfam" id="TIGR00628">
    <property type="entry name" value="ung"/>
    <property type="match status" value="1"/>
</dbReference>
<dbReference type="NCBIfam" id="NF003589">
    <property type="entry name" value="PRK05254.1-2"/>
    <property type="match status" value="1"/>
</dbReference>
<comment type="similarity">
    <text evidence="3 9 11">Belongs to the uracil-DNA glycosylase (UDG) superfamily. UNG family.</text>
</comment>
<dbReference type="InterPro" id="IPR002043">
    <property type="entry name" value="UDG_fam1"/>
</dbReference>
<dbReference type="InterPro" id="IPR036895">
    <property type="entry name" value="Uracil-DNA_glycosylase-like_sf"/>
</dbReference>
<evidence type="ECO:0000313" key="14">
    <source>
        <dbReference type="Proteomes" id="UP000186666"/>
    </source>
</evidence>
<sequence length="234" mass="26293">MFGNDWDDVLQAEMSSPYFIDLQQKIANEYDQYNIFPPKECIYEALRLTSFTATKAVILGQDPYHGAGQAHGLSFSVAQGVRIPPSLRNIYKELNSDLSVDIPNHGSLKHWAREGVLMLNTVLTVQEAQPASHEGMGWEAFTDTIIQKLNERDNRLVFILWGSHAQKKTSLIDMDKHKVIQSSHPSPLAAYRGFLGSKPFSQTNAYLESMGREPIDWAIPQSTISSILSEKNNL</sequence>
<dbReference type="SMART" id="SM00986">
    <property type="entry name" value="UDG"/>
    <property type="match status" value="1"/>
</dbReference>
<proteinExistence type="inferred from homology"/>
<evidence type="ECO:0000256" key="11">
    <source>
        <dbReference type="RuleBase" id="RU003780"/>
    </source>
</evidence>
<keyword evidence="14" id="KW-1185">Reference proteome</keyword>
<evidence type="ECO:0000256" key="10">
    <source>
        <dbReference type="PROSITE-ProRule" id="PRU10072"/>
    </source>
</evidence>
<comment type="catalytic activity">
    <reaction evidence="1 9 11">
        <text>Hydrolyzes single-stranded DNA or mismatched double-stranded DNA and polynucleotides, releasing free uracil.</text>
        <dbReference type="EC" id="3.2.2.27"/>
    </reaction>
</comment>
<evidence type="ECO:0000256" key="2">
    <source>
        <dbReference type="ARBA" id="ARBA00002631"/>
    </source>
</evidence>
<dbReference type="RefSeq" id="WP_068589462.1">
    <property type="nucleotide sequence ID" value="NZ_FTNK01000001.1"/>
</dbReference>
<evidence type="ECO:0000256" key="1">
    <source>
        <dbReference type="ARBA" id="ARBA00001400"/>
    </source>
</evidence>
<reference evidence="13 14" key="1">
    <citation type="submission" date="2017-01" db="EMBL/GenBank/DDBJ databases">
        <authorList>
            <person name="Varghese N."/>
            <person name="Submissions S."/>
        </authorList>
    </citation>
    <scope>NUCLEOTIDE SEQUENCE [LARGE SCALE GENOMIC DNA]</scope>
    <source>
        <strain evidence="13 14">ATCC 23464</strain>
    </source>
</reference>
<gene>
    <name evidence="9" type="primary">ung</name>
    <name evidence="13" type="ORF">SAMN05421578_101518</name>
</gene>
<evidence type="ECO:0000259" key="12">
    <source>
        <dbReference type="SMART" id="SM00986"/>
    </source>
</evidence>
<dbReference type="Gene3D" id="3.40.470.10">
    <property type="entry name" value="Uracil-DNA glycosylase-like domain"/>
    <property type="match status" value="1"/>
</dbReference>
<dbReference type="NCBIfam" id="NF003591">
    <property type="entry name" value="PRK05254.1-4"/>
    <property type="match status" value="1"/>
</dbReference>
<keyword evidence="9" id="KW-0963">Cytoplasm</keyword>
<dbReference type="HAMAP" id="MF_00148">
    <property type="entry name" value="UDG"/>
    <property type="match status" value="1"/>
</dbReference>
<dbReference type="SUPFAM" id="SSF52141">
    <property type="entry name" value="Uracil-DNA glycosylase-like"/>
    <property type="match status" value="1"/>
</dbReference>
<dbReference type="PANTHER" id="PTHR11264:SF0">
    <property type="entry name" value="URACIL-DNA GLYCOSYLASE"/>
    <property type="match status" value="1"/>
</dbReference>
<organism evidence="13 14">
    <name type="scientific">Paenibacillus macquariensis</name>
    <dbReference type="NCBI Taxonomy" id="948756"/>
    <lineage>
        <taxon>Bacteria</taxon>
        <taxon>Bacillati</taxon>
        <taxon>Bacillota</taxon>
        <taxon>Bacilli</taxon>
        <taxon>Bacillales</taxon>
        <taxon>Paenibacillaceae</taxon>
        <taxon>Paenibacillus</taxon>
    </lineage>
</organism>
<dbReference type="NCBIfam" id="NF003592">
    <property type="entry name" value="PRK05254.1-5"/>
    <property type="match status" value="1"/>
</dbReference>
<dbReference type="EMBL" id="FTNK01000001">
    <property type="protein sequence ID" value="SIQ38238.1"/>
    <property type="molecule type" value="Genomic_DNA"/>
</dbReference>
<feature type="active site" description="Proton acceptor" evidence="9 10">
    <location>
        <position position="62"/>
    </location>
</feature>
<dbReference type="EC" id="3.2.2.27" evidence="4 9"/>
<comment type="subcellular location">
    <subcellularLocation>
        <location evidence="9">Cytoplasm</location>
    </subcellularLocation>
</comment>
<evidence type="ECO:0000256" key="5">
    <source>
        <dbReference type="ARBA" id="ARBA00018429"/>
    </source>
</evidence>
<evidence type="ECO:0000256" key="7">
    <source>
        <dbReference type="ARBA" id="ARBA00022801"/>
    </source>
</evidence>
<evidence type="ECO:0000256" key="3">
    <source>
        <dbReference type="ARBA" id="ARBA00008184"/>
    </source>
</evidence>
<dbReference type="NCBIfam" id="NF003588">
    <property type="entry name" value="PRK05254.1-1"/>
    <property type="match status" value="1"/>
</dbReference>
<dbReference type="InterPro" id="IPR005122">
    <property type="entry name" value="Uracil-DNA_glycosylase-like"/>
</dbReference>
<keyword evidence="7 9" id="KW-0378">Hydrolase</keyword>
<protein>
    <recommendedName>
        <fullName evidence="5 9">Uracil-DNA glycosylase</fullName>
        <shortName evidence="9">UDG</shortName>
        <ecNumber evidence="4 9">3.2.2.27</ecNumber>
    </recommendedName>
</protein>
<accession>A0ABY1JLE3</accession>
<comment type="function">
    <text evidence="2 9 11">Excises uracil residues from the DNA which can arise as a result of misincorporation of dUMP residues by DNA polymerase or due to deamination of cytosine.</text>
</comment>
<keyword evidence="8 9" id="KW-0234">DNA repair</keyword>
<dbReference type="Pfam" id="PF03167">
    <property type="entry name" value="UDG"/>
    <property type="match status" value="1"/>
</dbReference>
<evidence type="ECO:0000313" key="13">
    <source>
        <dbReference type="EMBL" id="SIQ38238.1"/>
    </source>
</evidence>
<name>A0ABY1JLE3_9BACL</name>
<dbReference type="CDD" id="cd10027">
    <property type="entry name" value="UDG-F1-like"/>
    <property type="match status" value="1"/>
</dbReference>
<keyword evidence="6 9" id="KW-0227">DNA damage</keyword>
<dbReference type="Proteomes" id="UP000186666">
    <property type="component" value="Unassembled WGS sequence"/>
</dbReference>
<evidence type="ECO:0000256" key="6">
    <source>
        <dbReference type="ARBA" id="ARBA00022763"/>
    </source>
</evidence>
<dbReference type="PROSITE" id="PS00130">
    <property type="entry name" value="U_DNA_GLYCOSYLASE"/>
    <property type="match status" value="1"/>
</dbReference>
<dbReference type="SMART" id="SM00987">
    <property type="entry name" value="UreE_C"/>
    <property type="match status" value="1"/>
</dbReference>
<comment type="caution">
    <text evidence="13">The sequence shown here is derived from an EMBL/GenBank/DDBJ whole genome shotgun (WGS) entry which is preliminary data.</text>
</comment>
<dbReference type="InterPro" id="IPR018085">
    <property type="entry name" value="Ura-DNA_Glyclase_AS"/>
</dbReference>
<evidence type="ECO:0000256" key="8">
    <source>
        <dbReference type="ARBA" id="ARBA00023204"/>
    </source>
</evidence>
<dbReference type="PANTHER" id="PTHR11264">
    <property type="entry name" value="URACIL-DNA GLYCOSYLASE"/>
    <property type="match status" value="1"/>
</dbReference>
<feature type="domain" description="Uracil-DNA glycosylase-like" evidence="12">
    <location>
        <begin position="47"/>
        <end position="207"/>
    </location>
</feature>